<accession>A0A6J5GFS9</accession>
<evidence type="ECO:0000256" key="1">
    <source>
        <dbReference type="ARBA" id="ARBA00007689"/>
    </source>
</evidence>
<evidence type="ECO:0000259" key="2">
    <source>
        <dbReference type="Pfam" id="PF03795"/>
    </source>
</evidence>
<dbReference type="RefSeq" id="WP_175162961.1">
    <property type="nucleotide sequence ID" value="NZ_CADIKI010000013.1"/>
</dbReference>
<dbReference type="SUPFAM" id="SSF54909">
    <property type="entry name" value="Dimeric alpha+beta barrel"/>
    <property type="match status" value="1"/>
</dbReference>
<sequence length="100" mass="11214">MLYSFYNIDAPGTDLRPTLRPAHREYLAKFSEQFAFAGPLLADDGVTPVGSLLVLDFETLEEANAFIEAEPYTVAGLYASVSIRPFLNLWRQCKGFPQPR</sequence>
<evidence type="ECO:0000313" key="3">
    <source>
        <dbReference type="EMBL" id="CAB3798396.1"/>
    </source>
</evidence>
<gene>
    <name evidence="3" type="primary">yciI</name>
    <name evidence="3" type="ORF">LMG27177_04457</name>
</gene>
<proteinExistence type="inferred from homology"/>
<dbReference type="Gene3D" id="3.30.70.1060">
    <property type="entry name" value="Dimeric alpha+beta barrel"/>
    <property type="match status" value="1"/>
</dbReference>
<dbReference type="Pfam" id="PF03795">
    <property type="entry name" value="YCII"/>
    <property type="match status" value="1"/>
</dbReference>
<dbReference type="PANTHER" id="PTHR33606:SF3">
    <property type="entry name" value="PROTEIN YCII"/>
    <property type="match status" value="1"/>
</dbReference>
<dbReference type="InterPro" id="IPR051807">
    <property type="entry name" value="Sec-metab_biosynth-assoc"/>
</dbReference>
<dbReference type="Proteomes" id="UP000494252">
    <property type="component" value="Unassembled WGS sequence"/>
</dbReference>
<dbReference type="AlphaFoldDB" id="A0A6J5GFS9"/>
<dbReference type="EMBL" id="CADIKI010000013">
    <property type="protein sequence ID" value="CAB3798396.1"/>
    <property type="molecule type" value="Genomic_DNA"/>
</dbReference>
<evidence type="ECO:0000313" key="4">
    <source>
        <dbReference type="Proteomes" id="UP000494252"/>
    </source>
</evidence>
<feature type="domain" description="YCII-related" evidence="2">
    <location>
        <begin position="1"/>
        <end position="86"/>
    </location>
</feature>
<dbReference type="InterPro" id="IPR011008">
    <property type="entry name" value="Dimeric_a/b-barrel"/>
</dbReference>
<comment type="similarity">
    <text evidence="1">Belongs to the YciI family.</text>
</comment>
<dbReference type="PANTHER" id="PTHR33606">
    <property type="entry name" value="PROTEIN YCII"/>
    <property type="match status" value="1"/>
</dbReference>
<protein>
    <submittedName>
        <fullName evidence="3">Protein YciI</fullName>
    </submittedName>
</protein>
<name>A0A6J5GFS9_9BURK</name>
<reference evidence="3 4" key="1">
    <citation type="submission" date="2020-04" db="EMBL/GenBank/DDBJ databases">
        <authorList>
            <person name="De Canck E."/>
        </authorList>
    </citation>
    <scope>NUCLEOTIDE SEQUENCE [LARGE SCALE GENOMIC DNA]</scope>
    <source>
        <strain evidence="3 4">LMG 27177</strain>
    </source>
</reference>
<organism evidence="3 4">
    <name type="scientific">Paraburkholderia fynbosensis</name>
    <dbReference type="NCBI Taxonomy" id="1200993"/>
    <lineage>
        <taxon>Bacteria</taxon>
        <taxon>Pseudomonadati</taxon>
        <taxon>Pseudomonadota</taxon>
        <taxon>Betaproteobacteria</taxon>
        <taxon>Burkholderiales</taxon>
        <taxon>Burkholderiaceae</taxon>
        <taxon>Paraburkholderia</taxon>
    </lineage>
</organism>
<keyword evidence="4" id="KW-1185">Reference proteome</keyword>
<dbReference type="InterPro" id="IPR005545">
    <property type="entry name" value="YCII"/>
</dbReference>